<evidence type="ECO:0000256" key="2">
    <source>
        <dbReference type="HAMAP-Rule" id="MF_01841"/>
    </source>
</evidence>
<comment type="catalytic activity">
    <reaction evidence="2">
        <text>agmatine + H2O = N-carbamoylputrescine + NH4(+)</text>
        <dbReference type="Rhea" id="RHEA:18037"/>
        <dbReference type="ChEBI" id="CHEBI:15377"/>
        <dbReference type="ChEBI" id="CHEBI:28938"/>
        <dbReference type="ChEBI" id="CHEBI:58145"/>
        <dbReference type="ChEBI" id="CHEBI:58318"/>
        <dbReference type="EC" id="3.5.3.12"/>
    </reaction>
</comment>
<dbReference type="GO" id="GO:0004668">
    <property type="term" value="F:protein-arginine deiminase activity"/>
    <property type="evidence" value="ECO:0007669"/>
    <property type="project" value="InterPro"/>
</dbReference>
<sequence>MIETPKKAGYRMPAEYEPHHGTLMIWPTRPGSWPFQGKAAKRAFTQIIKTIAEAETVYLLVEQDNLSEAQSYLGEKVVYLDIPTNDAWARDTGPTILVNEKRAKLAVDWSFNAWGGAVDGLYQDYEADDQVASRFAEALEMPVYDAKPFVLEGGAIHSDGQGTILVTESCLLSAGRNPHLSKEQIENTLLESLGAEKVIWLPYGIYQDETNEHVDNVVAFVGPAELVLAWTDDQNDPQYAMSVADLELLEQETDAKGRHFTIHKLPIPAIRQVVTKEDLPGYTYEEGEEERYAGERLAASYVNFYIANKSVLVPQFEDVNDQVALDILSKCFPDRKVVGIPARDILLGGGNIHCITQQIPE</sequence>
<proteinExistence type="inferred from homology"/>
<dbReference type="GO" id="GO:0009446">
    <property type="term" value="P:putrescine biosynthetic process"/>
    <property type="evidence" value="ECO:0007669"/>
    <property type="project" value="InterPro"/>
</dbReference>
<dbReference type="AlphaFoldDB" id="A0A0F2DLB7"/>
<dbReference type="InterPro" id="IPR017754">
    <property type="entry name" value="Agmatine_deiminase"/>
</dbReference>
<dbReference type="EC" id="3.5.3.12" evidence="2"/>
<dbReference type="PATRIC" id="fig|28037.214.peg.1307"/>
<evidence type="ECO:0000256" key="1">
    <source>
        <dbReference type="ARBA" id="ARBA00022801"/>
    </source>
</evidence>
<organism evidence="3 4">
    <name type="scientific">Streptococcus oralis subsp. oralis</name>
    <dbReference type="NCBI Taxonomy" id="1891914"/>
    <lineage>
        <taxon>Bacteria</taxon>
        <taxon>Bacillati</taxon>
        <taxon>Bacillota</taxon>
        <taxon>Bacilli</taxon>
        <taxon>Lactobacillales</taxon>
        <taxon>Streptococcaceae</taxon>
        <taxon>Streptococcus</taxon>
    </lineage>
</organism>
<dbReference type="PANTHER" id="PTHR31377">
    <property type="entry name" value="AGMATINE DEIMINASE-RELATED"/>
    <property type="match status" value="1"/>
</dbReference>
<dbReference type="Pfam" id="PF04371">
    <property type="entry name" value="PAD_porph"/>
    <property type="match status" value="1"/>
</dbReference>
<reference evidence="3 4" key="1">
    <citation type="submission" date="2015-02" db="EMBL/GenBank/DDBJ databases">
        <title>Evolution of amylase-binding proteins of oral streptococcal species.</title>
        <authorList>
            <person name="Haase E.M."/>
        </authorList>
    </citation>
    <scope>NUCLEOTIDE SEQUENCE [LARGE SCALE GENOMIC DNA]</scope>
    <source>
        <strain evidence="3 4">SK141</strain>
    </source>
</reference>
<dbReference type="InterPro" id="IPR007466">
    <property type="entry name" value="Peptidyl-Arg-deiminase_porph"/>
</dbReference>
<accession>A0A0F2DLB7</accession>
<comment type="similarity">
    <text evidence="2">Belongs to the agmatine deiminase family.</text>
</comment>
<dbReference type="PANTHER" id="PTHR31377:SF0">
    <property type="entry name" value="AGMATINE DEIMINASE-RELATED"/>
    <property type="match status" value="1"/>
</dbReference>
<dbReference type="SUPFAM" id="SSF55909">
    <property type="entry name" value="Pentein"/>
    <property type="match status" value="1"/>
</dbReference>
<protein>
    <recommendedName>
        <fullName evidence="2">Putative agmatine deiminase</fullName>
        <ecNumber evidence="2">3.5.3.12</ecNumber>
    </recommendedName>
    <alternativeName>
        <fullName evidence="2">Agmatine iminohydrolase</fullName>
    </alternativeName>
</protein>
<comment type="caution">
    <text evidence="3">The sequence shown here is derived from an EMBL/GenBank/DDBJ whole genome shotgun (WGS) entry which is preliminary data.</text>
</comment>
<evidence type="ECO:0000313" key="4">
    <source>
        <dbReference type="Proteomes" id="UP000033716"/>
    </source>
</evidence>
<dbReference type="EMBL" id="JYGR01000005">
    <property type="protein sequence ID" value="KJQ70775.1"/>
    <property type="molecule type" value="Genomic_DNA"/>
</dbReference>
<feature type="active site" description="Amidino-cysteine intermediate" evidence="2">
    <location>
        <position position="354"/>
    </location>
</feature>
<keyword evidence="1 2" id="KW-0378">Hydrolase</keyword>
<dbReference type="HAMAP" id="MF_01841">
    <property type="entry name" value="Agmatine_deimin"/>
    <property type="match status" value="1"/>
</dbReference>
<dbReference type="NCBIfam" id="TIGR03380">
    <property type="entry name" value="agmatine_aguA"/>
    <property type="match status" value="1"/>
</dbReference>
<evidence type="ECO:0000313" key="3">
    <source>
        <dbReference type="EMBL" id="KJQ70775.1"/>
    </source>
</evidence>
<dbReference type="NCBIfam" id="NF010070">
    <property type="entry name" value="PRK13551.1"/>
    <property type="match status" value="1"/>
</dbReference>
<dbReference type="Gene3D" id="3.75.10.10">
    <property type="entry name" value="L-arginine/glycine Amidinotransferase, Chain A"/>
    <property type="match status" value="1"/>
</dbReference>
<dbReference type="GO" id="GO:0047632">
    <property type="term" value="F:agmatine deiminase activity"/>
    <property type="evidence" value="ECO:0007669"/>
    <property type="project" value="UniProtKB-UniRule"/>
</dbReference>
<dbReference type="RefSeq" id="WP_033629780.1">
    <property type="nucleotide sequence ID" value="NZ_JYGO01000002.1"/>
</dbReference>
<dbReference type="Proteomes" id="UP000033716">
    <property type="component" value="Unassembled WGS sequence"/>
</dbReference>
<gene>
    <name evidence="2" type="primary">aguA</name>
    <name evidence="3" type="ORF">TZ92_01303</name>
</gene>
<name>A0A0F2DLB7_STROR</name>